<evidence type="ECO:0000256" key="1">
    <source>
        <dbReference type="SAM" id="MobiDB-lite"/>
    </source>
</evidence>
<protein>
    <submittedName>
        <fullName evidence="2">Uncharacterized protein</fullName>
    </submittedName>
</protein>
<sequence length="72" mass="8293">MSKTTDPRMRTGSEYKSERAGGDIVGRNQRNLNRRYTAEARKQFASLELGGKRQVRGKAPRSKRQAKRKHHP</sequence>
<reference evidence="2 3" key="1">
    <citation type="journal article" date="2018" name="PLoS ONE">
        <title>The draft genome of Kipferlia bialata reveals reductive genome evolution in fornicate parasites.</title>
        <authorList>
            <person name="Tanifuji G."/>
            <person name="Takabayashi S."/>
            <person name="Kume K."/>
            <person name="Takagi M."/>
            <person name="Nakayama T."/>
            <person name="Kamikawa R."/>
            <person name="Inagaki Y."/>
            <person name="Hashimoto T."/>
        </authorList>
    </citation>
    <scope>NUCLEOTIDE SEQUENCE [LARGE SCALE GENOMIC DNA]</scope>
    <source>
        <strain evidence="2">NY0173</strain>
    </source>
</reference>
<proteinExistence type="predicted"/>
<organism evidence="2 3">
    <name type="scientific">Kipferlia bialata</name>
    <dbReference type="NCBI Taxonomy" id="797122"/>
    <lineage>
        <taxon>Eukaryota</taxon>
        <taxon>Metamonada</taxon>
        <taxon>Carpediemonas-like organisms</taxon>
        <taxon>Kipferlia</taxon>
    </lineage>
</organism>
<dbReference type="EMBL" id="BDIP01009332">
    <property type="protein sequence ID" value="GIQ92273.1"/>
    <property type="molecule type" value="Genomic_DNA"/>
</dbReference>
<dbReference type="Proteomes" id="UP000265618">
    <property type="component" value="Unassembled WGS sequence"/>
</dbReference>
<feature type="region of interest" description="Disordered" evidence="1">
    <location>
        <begin position="44"/>
        <end position="72"/>
    </location>
</feature>
<feature type="compositionally biased region" description="Basic residues" evidence="1">
    <location>
        <begin position="53"/>
        <end position="72"/>
    </location>
</feature>
<feature type="compositionally biased region" description="Basic and acidic residues" evidence="1">
    <location>
        <begin position="1"/>
        <end position="21"/>
    </location>
</feature>
<feature type="non-terminal residue" evidence="2">
    <location>
        <position position="1"/>
    </location>
</feature>
<evidence type="ECO:0000313" key="2">
    <source>
        <dbReference type="EMBL" id="GIQ92273.1"/>
    </source>
</evidence>
<gene>
    <name evidence="2" type="ORF">KIPB_015948</name>
</gene>
<keyword evidence="3" id="KW-1185">Reference proteome</keyword>
<accession>A0A9K3DE15</accession>
<feature type="region of interest" description="Disordered" evidence="1">
    <location>
        <begin position="1"/>
        <end position="30"/>
    </location>
</feature>
<name>A0A9K3DE15_9EUKA</name>
<comment type="caution">
    <text evidence="2">The sequence shown here is derived from an EMBL/GenBank/DDBJ whole genome shotgun (WGS) entry which is preliminary data.</text>
</comment>
<dbReference type="AlphaFoldDB" id="A0A9K3DE15"/>
<evidence type="ECO:0000313" key="3">
    <source>
        <dbReference type="Proteomes" id="UP000265618"/>
    </source>
</evidence>